<gene>
    <name evidence="2" type="ORF">KEF29_24850</name>
</gene>
<organism evidence="2 3">
    <name type="scientific">Streptomyces tuirus</name>
    <dbReference type="NCBI Taxonomy" id="68278"/>
    <lineage>
        <taxon>Bacteria</taxon>
        <taxon>Bacillati</taxon>
        <taxon>Actinomycetota</taxon>
        <taxon>Actinomycetes</taxon>
        <taxon>Kitasatosporales</taxon>
        <taxon>Streptomycetaceae</taxon>
        <taxon>Streptomyces</taxon>
    </lineage>
</organism>
<feature type="compositionally biased region" description="Low complexity" evidence="1">
    <location>
        <begin position="149"/>
        <end position="167"/>
    </location>
</feature>
<proteinExistence type="predicted"/>
<dbReference type="Proteomes" id="UP000682308">
    <property type="component" value="Unassembled WGS sequence"/>
</dbReference>
<evidence type="ECO:0000313" key="2">
    <source>
        <dbReference type="EMBL" id="MBR8641524.1"/>
    </source>
</evidence>
<sequence length="187" mass="19346">MHEMLSRGALAASQFEVQVRDDGYVVHTEPGTYVLPVLAAVLRGLPEVLTGLVDPPALAVTFWDAPTPPAVAPLVPAGIQVVVSPAVYEEFAASSAAQGPQRFQPLYEGGGAADTPPVAWYCPLSPPPQPPDPTPATWCGAPSSRTTCAGSAAYRPRAARPSSTPGPTVRSPSSTPPGRTATGRRGR</sequence>
<evidence type="ECO:0000313" key="3">
    <source>
        <dbReference type="Proteomes" id="UP000682308"/>
    </source>
</evidence>
<dbReference type="AlphaFoldDB" id="A0A941FES8"/>
<accession>A0A941FES8</accession>
<protein>
    <submittedName>
        <fullName evidence="2">Uncharacterized protein</fullName>
    </submittedName>
</protein>
<reference evidence="2 3" key="1">
    <citation type="submission" date="2021-04" db="EMBL/GenBank/DDBJ databases">
        <title>Characterization of the biosynthetic gene cluster of new lipopeptides with antitumor activity in the genome of the marine Streptomyces PHM034.</title>
        <authorList>
            <person name="Ceniceros A."/>
            <person name="Canedo L."/>
            <person name="Mendez C."/>
            <person name="Olano C."/>
            <person name="Schleissner C."/>
            <person name="Cuevas C."/>
            <person name="De La Calle F."/>
            <person name="Salas J.A."/>
        </authorList>
    </citation>
    <scope>NUCLEOTIDE SEQUENCE [LARGE SCALE GENOMIC DNA]</scope>
    <source>
        <strain evidence="2 3">PHM034</strain>
    </source>
</reference>
<dbReference type="EMBL" id="JAGTPG010000002">
    <property type="protein sequence ID" value="MBR8641524.1"/>
    <property type="molecule type" value="Genomic_DNA"/>
</dbReference>
<evidence type="ECO:0000256" key="1">
    <source>
        <dbReference type="SAM" id="MobiDB-lite"/>
    </source>
</evidence>
<feature type="region of interest" description="Disordered" evidence="1">
    <location>
        <begin position="118"/>
        <end position="187"/>
    </location>
</feature>
<comment type="caution">
    <text evidence="2">The sequence shown here is derived from an EMBL/GenBank/DDBJ whole genome shotgun (WGS) entry which is preliminary data.</text>
</comment>
<name>A0A941FES8_9ACTN</name>
<keyword evidence="3" id="KW-1185">Reference proteome</keyword>
<feature type="compositionally biased region" description="Pro residues" evidence="1">
    <location>
        <begin position="124"/>
        <end position="134"/>
    </location>
</feature>